<dbReference type="Pfam" id="PF01909">
    <property type="entry name" value="NTP_transf_2"/>
    <property type="match status" value="1"/>
</dbReference>
<dbReference type="KEGG" id="mcn:Mcup_1933"/>
<name>F4G1M8_METCR</name>
<gene>
    <name evidence="2" type="ordered locus">Mcup_1933</name>
</gene>
<feature type="domain" description="Polymerase nucleotidyl transferase" evidence="1">
    <location>
        <begin position="77"/>
        <end position="126"/>
    </location>
</feature>
<organism evidence="2 3">
    <name type="scientific">Metallosphaera cuprina (strain Ar-4)</name>
    <dbReference type="NCBI Taxonomy" id="1006006"/>
    <lineage>
        <taxon>Archaea</taxon>
        <taxon>Thermoproteota</taxon>
        <taxon>Thermoprotei</taxon>
        <taxon>Sulfolobales</taxon>
        <taxon>Sulfolobaceae</taxon>
        <taxon>Metallosphaera</taxon>
    </lineage>
</organism>
<dbReference type="AlphaFoldDB" id="F4G1M8"/>
<dbReference type="GO" id="GO:0016779">
    <property type="term" value="F:nucleotidyltransferase activity"/>
    <property type="evidence" value="ECO:0007669"/>
    <property type="project" value="InterPro"/>
</dbReference>
<dbReference type="STRING" id="1006006.Mcup_1933"/>
<dbReference type="EMBL" id="CP002656">
    <property type="protein sequence ID" value="AEB96035.1"/>
    <property type="molecule type" value="Genomic_DNA"/>
</dbReference>
<reference evidence="2 3" key="1">
    <citation type="journal article" date="2011" name="J. Bacteriol.">
        <title>Complete genome sequence of Metallosphaera cuprina, a metal sulfide-oxidizing archaeon from a hot spring.</title>
        <authorList>
            <person name="Liu L.J."/>
            <person name="You X.Y."/>
            <person name="Zheng H."/>
            <person name="Wang S."/>
            <person name="Jiang C.Y."/>
            <person name="Liu S.J."/>
        </authorList>
    </citation>
    <scope>NUCLEOTIDE SEQUENCE [LARGE SCALE GENOMIC DNA]</scope>
    <source>
        <strain evidence="2 3">Ar-4</strain>
    </source>
</reference>
<evidence type="ECO:0000259" key="1">
    <source>
        <dbReference type="Pfam" id="PF01909"/>
    </source>
</evidence>
<keyword evidence="3" id="KW-1185">Reference proteome</keyword>
<dbReference type="Proteomes" id="UP000007812">
    <property type="component" value="Chromosome"/>
</dbReference>
<dbReference type="HOGENOM" id="CLU_914055_0_0_2"/>
<accession>F4G1M8</accession>
<sequence>MWKGYTRILKYYGVHNLMTSPQTFLIEPCYGVEFPVIYRSRIKSHLIPEEGLRKLLNNERKSIFTDTLFSLAGKISITRLGVTGSLLLGIEHKKSDLDLVIYGCKEAEDFLSEFNGFEKDLDWIRETSSNYSLELGSVNTLYDVRTRGVYRGIRYSFLFVDDKPAKYCEDVCKPLGVVDVIGEIKGDCRALFYPSVAELYSKEYYQIVSWEGIYSMVLYKGGRAKIRGLELECLNGKKILIGDRNVKGYIQLL</sequence>
<dbReference type="PATRIC" id="fig|1006006.8.peg.1936"/>
<evidence type="ECO:0000313" key="2">
    <source>
        <dbReference type="EMBL" id="AEB96035.1"/>
    </source>
</evidence>
<proteinExistence type="predicted"/>
<dbReference type="eggNOG" id="arCOG01831">
    <property type="taxonomic scope" value="Archaea"/>
</dbReference>
<protein>
    <recommendedName>
        <fullName evidence="1">Polymerase nucleotidyl transferase domain-containing protein</fullName>
    </recommendedName>
</protein>
<dbReference type="InterPro" id="IPR002934">
    <property type="entry name" value="Polymerase_NTP_transf_dom"/>
</dbReference>
<evidence type="ECO:0000313" key="3">
    <source>
        <dbReference type="Proteomes" id="UP000007812"/>
    </source>
</evidence>